<name>B9M454_GEODF</name>
<reference evidence="9 10" key="1">
    <citation type="submission" date="2009-01" db="EMBL/GenBank/DDBJ databases">
        <title>Complete sequence of Geobacter sp. FRC-32.</title>
        <authorList>
            <consortium name="US DOE Joint Genome Institute"/>
            <person name="Lucas S."/>
            <person name="Copeland A."/>
            <person name="Lapidus A."/>
            <person name="Glavina del Rio T."/>
            <person name="Dalin E."/>
            <person name="Tice H."/>
            <person name="Bruce D."/>
            <person name="Goodwin L."/>
            <person name="Pitluck S."/>
            <person name="Saunders E."/>
            <person name="Brettin T."/>
            <person name="Detter J.C."/>
            <person name="Han C."/>
            <person name="Larimer F."/>
            <person name="Land M."/>
            <person name="Hauser L."/>
            <person name="Kyrpides N."/>
            <person name="Ovchinnikova G."/>
            <person name="Kostka J."/>
            <person name="Richardson P."/>
        </authorList>
    </citation>
    <scope>NUCLEOTIDE SEQUENCE [LARGE SCALE GENOMIC DNA]</scope>
    <source>
        <strain evidence="10">DSM 22248 / JCM 15807 / FRC-32</strain>
    </source>
</reference>
<dbReference type="STRING" id="316067.Geob_3166"/>
<feature type="chain" id="PRO_5002888951" evidence="8">
    <location>
        <begin position="24"/>
        <end position="430"/>
    </location>
</feature>
<comment type="subcellular location">
    <subcellularLocation>
        <location evidence="1">Membrane</location>
    </subcellularLocation>
</comment>
<dbReference type="InterPro" id="IPR036280">
    <property type="entry name" value="Multihaem_cyt_sf"/>
</dbReference>
<dbReference type="eggNOG" id="ENOG5033TG0">
    <property type="taxonomic scope" value="Bacteria"/>
</dbReference>
<keyword evidence="4" id="KW-0479">Metal-binding</keyword>
<dbReference type="AlphaFoldDB" id="B9M454"/>
<dbReference type="PANTHER" id="PTHR30333">
    <property type="entry name" value="CYTOCHROME C-TYPE PROTEIN"/>
    <property type="match status" value="1"/>
</dbReference>
<dbReference type="InterPro" id="IPR051174">
    <property type="entry name" value="Cytochrome_c-type_ET"/>
</dbReference>
<keyword evidence="5" id="KW-0249">Electron transport</keyword>
<dbReference type="GO" id="GO:0016020">
    <property type="term" value="C:membrane"/>
    <property type="evidence" value="ECO:0007669"/>
    <property type="project" value="UniProtKB-SubCell"/>
</dbReference>
<keyword evidence="6" id="KW-0408">Iron</keyword>
<dbReference type="CDD" id="cd21555">
    <property type="entry name" value="OmcS-like"/>
    <property type="match status" value="1"/>
</dbReference>
<evidence type="ECO:0000256" key="1">
    <source>
        <dbReference type="ARBA" id="ARBA00004370"/>
    </source>
</evidence>
<organism evidence="9 10">
    <name type="scientific">Geotalea daltonii (strain DSM 22248 / JCM 15807 / FRC-32)</name>
    <name type="common">Geobacter daltonii</name>
    <dbReference type="NCBI Taxonomy" id="316067"/>
    <lineage>
        <taxon>Bacteria</taxon>
        <taxon>Pseudomonadati</taxon>
        <taxon>Thermodesulfobacteriota</taxon>
        <taxon>Desulfuromonadia</taxon>
        <taxon>Geobacterales</taxon>
        <taxon>Geobacteraceae</taxon>
        <taxon>Geotalea</taxon>
    </lineage>
</organism>
<keyword evidence="7" id="KW-0472">Membrane</keyword>
<sequence>MRSSKIVLATVLLTFAAAGNALAFHEGGVAYCDGCHTMHNSSGNAKMTVNNLAPGTGNAFLLQGSDQSSTCLKCHSGSTTSSYKVATNPVPAAGAAPVQFTPGGDFSWLQKTFNATVRGKLVTSAGERHGHNVIANDFGYVADAKLTTAPGGAYPATNLTCSSCHDPHGKYRIMDAAGTTVAVTGKPINASGSYGQLPTATEAVGVYRLLAGAGYQPVSVLGNFGFANQSPIAVAPSTYNRTEDATETRVAYGQGMSEWCGNCHAGLHNVNYPTSLIHPAGNGAKFSATIVNNYNSYKASGDLTGTVATSYSSMVPYEEGTTDLATLAANAVNDGTKTQGMSTSNNVMCLSCHRAHATGWDSMTRWNNKADFLTVAGMYPGSDATDLEAADPGTHGGRTQAEVKATFYNKPATAYATFQRSLCNKCHAKD</sequence>
<evidence type="ECO:0000313" key="9">
    <source>
        <dbReference type="EMBL" id="ACM21509.1"/>
    </source>
</evidence>
<evidence type="ECO:0000256" key="2">
    <source>
        <dbReference type="ARBA" id="ARBA00022448"/>
    </source>
</evidence>
<dbReference type="OrthoDB" id="9771829at2"/>
<gene>
    <name evidence="9" type="ordered locus">Geob_3166</name>
</gene>
<keyword evidence="3" id="KW-0349">Heme</keyword>
<evidence type="ECO:0000313" key="10">
    <source>
        <dbReference type="Proteomes" id="UP000007721"/>
    </source>
</evidence>
<evidence type="ECO:0000256" key="5">
    <source>
        <dbReference type="ARBA" id="ARBA00022982"/>
    </source>
</evidence>
<dbReference type="Proteomes" id="UP000007721">
    <property type="component" value="Chromosome"/>
</dbReference>
<keyword evidence="10" id="KW-1185">Reference proteome</keyword>
<dbReference type="KEGG" id="geo:Geob_3166"/>
<dbReference type="Gene3D" id="1.10.1130.10">
    <property type="entry name" value="Flavocytochrome C3, Chain A"/>
    <property type="match status" value="1"/>
</dbReference>
<evidence type="ECO:0000256" key="8">
    <source>
        <dbReference type="SAM" id="SignalP"/>
    </source>
</evidence>
<keyword evidence="2" id="KW-0813">Transport</keyword>
<protein>
    <submittedName>
        <fullName evidence="9">Cytochrome c, 6 heme-binding sites</fullName>
    </submittedName>
</protein>
<evidence type="ECO:0000256" key="4">
    <source>
        <dbReference type="ARBA" id="ARBA00022723"/>
    </source>
</evidence>
<dbReference type="RefSeq" id="WP_012648237.1">
    <property type="nucleotide sequence ID" value="NC_011979.1"/>
</dbReference>
<feature type="signal peptide" evidence="8">
    <location>
        <begin position="1"/>
        <end position="23"/>
    </location>
</feature>
<dbReference type="EMBL" id="CP001390">
    <property type="protein sequence ID" value="ACM21509.1"/>
    <property type="molecule type" value="Genomic_DNA"/>
</dbReference>
<evidence type="ECO:0000256" key="3">
    <source>
        <dbReference type="ARBA" id="ARBA00022617"/>
    </source>
</evidence>
<evidence type="ECO:0000256" key="7">
    <source>
        <dbReference type="ARBA" id="ARBA00023136"/>
    </source>
</evidence>
<dbReference type="GO" id="GO:0009061">
    <property type="term" value="P:anaerobic respiration"/>
    <property type="evidence" value="ECO:0007669"/>
    <property type="project" value="TreeGrafter"/>
</dbReference>
<dbReference type="GO" id="GO:0046872">
    <property type="term" value="F:metal ion binding"/>
    <property type="evidence" value="ECO:0007669"/>
    <property type="project" value="UniProtKB-KW"/>
</dbReference>
<dbReference type="GO" id="GO:0009055">
    <property type="term" value="F:electron transfer activity"/>
    <property type="evidence" value="ECO:0007669"/>
    <property type="project" value="TreeGrafter"/>
</dbReference>
<dbReference type="PANTHER" id="PTHR30333:SF1">
    <property type="entry name" value="CYTOCHROME C-TYPE PROTEIN NAPC"/>
    <property type="match status" value="1"/>
</dbReference>
<evidence type="ECO:0000256" key="6">
    <source>
        <dbReference type="ARBA" id="ARBA00023004"/>
    </source>
</evidence>
<accession>B9M454</accession>
<proteinExistence type="predicted"/>
<dbReference type="SUPFAM" id="SSF48695">
    <property type="entry name" value="Multiheme cytochromes"/>
    <property type="match status" value="1"/>
</dbReference>
<keyword evidence="8" id="KW-0732">Signal</keyword>
<dbReference type="HOGENOM" id="CLU_627971_0_0_7"/>